<evidence type="ECO:0000313" key="3">
    <source>
        <dbReference type="Proteomes" id="UP000019241"/>
    </source>
</evidence>
<feature type="transmembrane region" description="Helical" evidence="1">
    <location>
        <begin position="39"/>
        <end position="58"/>
    </location>
</feature>
<dbReference type="Proteomes" id="UP000019241">
    <property type="component" value="Unassembled WGS sequence"/>
</dbReference>
<name>W7DHJ1_9LIST</name>
<proteinExistence type="predicted"/>
<organism evidence="2 3">
    <name type="scientific">Listeria fleischmannii FSL S10-1203</name>
    <dbReference type="NCBI Taxonomy" id="1265822"/>
    <lineage>
        <taxon>Bacteria</taxon>
        <taxon>Bacillati</taxon>
        <taxon>Bacillota</taxon>
        <taxon>Bacilli</taxon>
        <taxon>Bacillales</taxon>
        <taxon>Listeriaceae</taxon>
        <taxon>Listeria</taxon>
    </lineage>
</organism>
<keyword evidence="1" id="KW-0472">Membrane</keyword>
<gene>
    <name evidence="2" type="ORF">MCOL2_04421</name>
</gene>
<keyword evidence="1" id="KW-1133">Transmembrane helix</keyword>
<protein>
    <submittedName>
        <fullName evidence="2">Uncharacterized protein</fullName>
    </submittedName>
</protein>
<sequence>MYKKWLNFTKYHPYWTVIISVIVGSFIGIGIEFIINGDFIGSGLYTTIILTMVLLLSTRWQVRRNKGK</sequence>
<evidence type="ECO:0000313" key="2">
    <source>
        <dbReference type="EMBL" id="EUJ60894.1"/>
    </source>
</evidence>
<dbReference type="AlphaFoldDB" id="W7DHJ1"/>
<comment type="caution">
    <text evidence="2">The sequence shown here is derived from an EMBL/GenBank/DDBJ whole genome shotgun (WGS) entry which is preliminary data.</text>
</comment>
<dbReference type="EMBL" id="AODM01000013">
    <property type="protein sequence ID" value="EUJ60894.1"/>
    <property type="molecule type" value="Genomic_DNA"/>
</dbReference>
<evidence type="ECO:0000256" key="1">
    <source>
        <dbReference type="SAM" id="Phobius"/>
    </source>
</evidence>
<feature type="transmembrane region" description="Helical" evidence="1">
    <location>
        <begin position="12"/>
        <end position="33"/>
    </location>
</feature>
<accession>W7DHJ1</accession>
<keyword evidence="1" id="KW-0812">Transmembrane</keyword>
<reference evidence="2 3" key="1">
    <citation type="submission" date="2012-12" db="EMBL/GenBank/DDBJ databases">
        <title>Novel taxa of Listeriaceae from agricultural environments in the United States.</title>
        <authorList>
            <person name="den Bakker H.C."/>
            <person name="Allred A."/>
            <person name="Warchocki S."/>
            <person name="Wright E.M."/>
            <person name="Burrell A."/>
            <person name="Nightingale K.K."/>
            <person name="Kephart D."/>
            <person name="Wiedmann M."/>
        </authorList>
    </citation>
    <scope>NUCLEOTIDE SEQUENCE [LARGE SCALE GENOMIC DNA]</scope>
    <source>
        <strain evidence="2 3">FSL S10-1203</strain>
    </source>
</reference>